<name>A0A161KAU1_9CHLR</name>
<protein>
    <submittedName>
        <fullName evidence="1">Uncharacterized protein</fullName>
    </submittedName>
</protein>
<dbReference type="KEGG" id="pbf:CFX0092_A2405"/>
<proteinExistence type="predicted"/>
<dbReference type="EMBL" id="LN890655">
    <property type="protein sequence ID" value="CUS04283.2"/>
    <property type="molecule type" value="Genomic_DNA"/>
</dbReference>
<keyword evidence="2" id="KW-1185">Reference proteome</keyword>
<dbReference type="RefSeq" id="WP_095043655.1">
    <property type="nucleotide sequence ID" value="NZ_LN890655.1"/>
</dbReference>
<accession>A0A161KAU1</accession>
<reference evidence="1" key="1">
    <citation type="submission" date="2016-01" db="EMBL/GenBank/DDBJ databases">
        <authorList>
            <person name="Mcilroy J.S."/>
            <person name="Karst M S."/>
            <person name="Albertsen M."/>
        </authorList>
    </citation>
    <scope>NUCLEOTIDE SEQUENCE</scope>
    <source>
        <strain evidence="1">Cfx-K</strain>
    </source>
</reference>
<gene>
    <name evidence="1" type="ORF">CFX0092_A2405</name>
</gene>
<dbReference type="OrthoDB" id="6091628at2"/>
<evidence type="ECO:0000313" key="2">
    <source>
        <dbReference type="Proteomes" id="UP000215027"/>
    </source>
</evidence>
<evidence type="ECO:0000313" key="1">
    <source>
        <dbReference type="EMBL" id="CUS04283.2"/>
    </source>
</evidence>
<sequence>MTNSLLVIPVQLDVLRLAEGLPVAGPILDFTKLPWGGSHNYKDSPYLSETLAAEAFEDQHELQPGLHFHWSLPLALTKTSSIGIVYRQSFQSVFGKGAQANGEKSGDDIWNDLVALNWLQVIDDRIGLARAHLPAAAELAAQLQATLPAQAQAVRQLLKTSVFPPAPNRWLLSRIIDGQPQTIQLIESDYVWPTGQEKDDAGPLADRYTIYPQITPDPAQQPYRYLGRAYELGAGPPSADPADYLDSPLTAAGYGEPTFAAFYPICRSVFGHYDPRPPRADQEQYELIGWYDSPEQDYLKLFVAAFKEKWQADHQTDATEGTHQQHQQTNYLYLDLLDVIYRQLRIVIPISPPQDALQAISPDGSPAAGGGPKNGWEYLQQHLWLDEQGRLLPKAYRMTTVVAEPFQARADDIRQL</sequence>
<organism evidence="1 2">
    <name type="scientific">Candidatus Promineifilum breve</name>
    <dbReference type="NCBI Taxonomy" id="1806508"/>
    <lineage>
        <taxon>Bacteria</taxon>
        <taxon>Bacillati</taxon>
        <taxon>Chloroflexota</taxon>
        <taxon>Ardenticatenia</taxon>
        <taxon>Candidatus Promineifilales</taxon>
        <taxon>Candidatus Promineifilaceae</taxon>
        <taxon>Candidatus Promineifilum</taxon>
    </lineage>
</organism>
<dbReference type="Proteomes" id="UP000215027">
    <property type="component" value="Chromosome I"/>
</dbReference>
<dbReference type="AlphaFoldDB" id="A0A161KAU1"/>